<dbReference type="EMBL" id="GAMC01007024">
    <property type="protein sequence ID" value="JAB99531.1"/>
    <property type="molecule type" value="mRNA"/>
</dbReference>
<gene>
    <name evidence="2" type="ORF">CCAP1982_LOCUS6090</name>
</gene>
<evidence type="ECO:0000313" key="4">
    <source>
        <dbReference type="Proteomes" id="UP000606786"/>
    </source>
</evidence>
<feature type="signal peptide" evidence="1">
    <location>
        <begin position="1"/>
        <end position="23"/>
    </location>
</feature>
<name>W8C1C5_CERCA</name>
<keyword evidence="4" id="KW-1185">Reference proteome</keyword>
<sequence>MLLQKLLPFFVQIVLLLQLGASAKVELDVDELKLQISSHLSYTARRLALIQKNVNVEYTNELAQLLARYLTATNVEDPLVAERELLAYEDEQREEFIAYLHLQYDEQFLNEDIRIQEWSMRQLLPQVSSEMAAEIEKILPGYERAVKMDDFDEKYAAFTGIQEEFSAALWQLIDAEPEDIAVLNVQLQFFKEFILYLQKQEDALSFASTLKQTLAEVETALLSVDLKQKVEVLDSFDDLTTKFKRYLDYKILEFQFDRFGQ</sequence>
<keyword evidence="1" id="KW-0732">Signal</keyword>
<reference evidence="3" key="2">
    <citation type="journal article" date="2014" name="BMC Genomics">
        <title>A genomic perspective to assessing quality of mass-reared SIT flies used in Mediterranean fruit fly (Ceratitis capitata) eradication in California.</title>
        <authorList>
            <person name="Calla B."/>
            <person name="Hall B."/>
            <person name="Hou S."/>
            <person name="Geib S.M."/>
        </authorList>
    </citation>
    <scope>NUCLEOTIDE SEQUENCE</scope>
</reference>
<evidence type="ECO:0000256" key="1">
    <source>
        <dbReference type="SAM" id="SignalP"/>
    </source>
</evidence>
<feature type="chain" id="PRO_5033708502" evidence="1">
    <location>
        <begin position="24"/>
        <end position="261"/>
    </location>
</feature>
<dbReference type="EMBL" id="CAJHJT010000012">
    <property type="protein sequence ID" value="CAD6997444.1"/>
    <property type="molecule type" value="Genomic_DNA"/>
</dbReference>
<protein>
    <submittedName>
        <fullName evidence="2">(Mediterranean fruit fly) hypothetical protein</fullName>
    </submittedName>
</protein>
<proteinExistence type="evidence at transcript level"/>
<dbReference type="Proteomes" id="UP000606786">
    <property type="component" value="Unassembled WGS sequence"/>
</dbReference>
<evidence type="ECO:0000313" key="2">
    <source>
        <dbReference type="EMBL" id="CAD6997444.1"/>
    </source>
</evidence>
<reference evidence="2" key="3">
    <citation type="submission" date="2020-11" db="EMBL/GenBank/DDBJ databases">
        <authorList>
            <person name="Whitehead M."/>
        </authorList>
    </citation>
    <scope>NUCLEOTIDE SEQUENCE</scope>
    <source>
        <strain evidence="2">EGII</strain>
    </source>
</reference>
<organism evidence="3">
    <name type="scientific">Ceratitis capitata</name>
    <name type="common">Mediterranean fruit fly</name>
    <name type="synonym">Tephritis capitata</name>
    <dbReference type="NCBI Taxonomy" id="7213"/>
    <lineage>
        <taxon>Eukaryota</taxon>
        <taxon>Metazoa</taxon>
        <taxon>Ecdysozoa</taxon>
        <taxon>Arthropoda</taxon>
        <taxon>Hexapoda</taxon>
        <taxon>Insecta</taxon>
        <taxon>Pterygota</taxon>
        <taxon>Neoptera</taxon>
        <taxon>Endopterygota</taxon>
        <taxon>Diptera</taxon>
        <taxon>Brachycera</taxon>
        <taxon>Muscomorpha</taxon>
        <taxon>Tephritoidea</taxon>
        <taxon>Tephritidae</taxon>
        <taxon>Ceratitis</taxon>
        <taxon>Ceratitis</taxon>
    </lineage>
</organism>
<dbReference type="AlphaFoldDB" id="W8C1C5"/>
<dbReference type="OrthoDB" id="8043168at2759"/>
<evidence type="ECO:0000313" key="3">
    <source>
        <dbReference type="EMBL" id="JAB99531.1"/>
    </source>
</evidence>
<accession>W8C1C5</accession>
<reference evidence="3" key="1">
    <citation type="submission" date="2013-07" db="EMBL/GenBank/DDBJ databases">
        <authorList>
            <person name="Geib S."/>
        </authorList>
    </citation>
    <scope>NUCLEOTIDE SEQUENCE</scope>
</reference>